<organism evidence="1 2">
    <name type="scientific">Amanita muscaria (strain Koide BX008)</name>
    <dbReference type="NCBI Taxonomy" id="946122"/>
    <lineage>
        <taxon>Eukaryota</taxon>
        <taxon>Fungi</taxon>
        <taxon>Dikarya</taxon>
        <taxon>Basidiomycota</taxon>
        <taxon>Agaricomycotina</taxon>
        <taxon>Agaricomycetes</taxon>
        <taxon>Agaricomycetidae</taxon>
        <taxon>Agaricales</taxon>
        <taxon>Pluteineae</taxon>
        <taxon>Amanitaceae</taxon>
        <taxon>Amanita</taxon>
    </lineage>
</organism>
<dbReference type="AlphaFoldDB" id="A0A0C2WVZ2"/>
<proteinExistence type="predicted"/>
<reference evidence="1 2" key="1">
    <citation type="submission" date="2014-04" db="EMBL/GenBank/DDBJ databases">
        <title>Evolutionary Origins and Diversification of the Mycorrhizal Mutualists.</title>
        <authorList>
            <consortium name="DOE Joint Genome Institute"/>
            <consortium name="Mycorrhizal Genomics Consortium"/>
            <person name="Kohler A."/>
            <person name="Kuo A."/>
            <person name="Nagy L.G."/>
            <person name="Floudas D."/>
            <person name="Copeland A."/>
            <person name="Barry K.W."/>
            <person name="Cichocki N."/>
            <person name="Veneault-Fourrey C."/>
            <person name="LaButti K."/>
            <person name="Lindquist E.A."/>
            <person name="Lipzen A."/>
            <person name="Lundell T."/>
            <person name="Morin E."/>
            <person name="Murat C."/>
            <person name="Riley R."/>
            <person name="Ohm R."/>
            <person name="Sun H."/>
            <person name="Tunlid A."/>
            <person name="Henrissat B."/>
            <person name="Grigoriev I.V."/>
            <person name="Hibbett D.S."/>
            <person name="Martin F."/>
        </authorList>
    </citation>
    <scope>NUCLEOTIDE SEQUENCE [LARGE SCALE GENOMIC DNA]</scope>
    <source>
        <strain evidence="1 2">Koide BX008</strain>
    </source>
</reference>
<dbReference type="InParanoid" id="A0A0C2WVZ2"/>
<dbReference type="HOGENOM" id="CLU_2960266_0_0_1"/>
<accession>A0A0C2WVZ2</accession>
<evidence type="ECO:0000313" key="1">
    <source>
        <dbReference type="EMBL" id="KIL60971.1"/>
    </source>
</evidence>
<gene>
    <name evidence="1" type="ORF">M378DRAFT_873620</name>
</gene>
<dbReference type="Proteomes" id="UP000054549">
    <property type="component" value="Unassembled WGS sequence"/>
</dbReference>
<evidence type="ECO:0000313" key="2">
    <source>
        <dbReference type="Proteomes" id="UP000054549"/>
    </source>
</evidence>
<keyword evidence="2" id="KW-1185">Reference proteome</keyword>
<dbReference type="EMBL" id="KN818290">
    <property type="protein sequence ID" value="KIL60971.1"/>
    <property type="molecule type" value="Genomic_DNA"/>
</dbReference>
<name>A0A0C2WVZ2_AMAMK</name>
<protein>
    <submittedName>
        <fullName evidence="1">Uncharacterized protein</fullName>
    </submittedName>
</protein>
<sequence length="59" mass="6982">MSSALSRERLRMRKKLYLKHSLSLEQVKKKPYVSVIFQAKKSEDRPDCRKDNQTVGEDE</sequence>